<organism evidence="2 3">
    <name type="scientific">Trematosphaeria pertusa</name>
    <dbReference type="NCBI Taxonomy" id="390896"/>
    <lineage>
        <taxon>Eukaryota</taxon>
        <taxon>Fungi</taxon>
        <taxon>Dikarya</taxon>
        <taxon>Ascomycota</taxon>
        <taxon>Pezizomycotina</taxon>
        <taxon>Dothideomycetes</taxon>
        <taxon>Pleosporomycetidae</taxon>
        <taxon>Pleosporales</taxon>
        <taxon>Massarineae</taxon>
        <taxon>Trematosphaeriaceae</taxon>
        <taxon>Trematosphaeria</taxon>
    </lineage>
</organism>
<evidence type="ECO:0000313" key="2">
    <source>
        <dbReference type="EMBL" id="KAF2241885.1"/>
    </source>
</evidence>
<dbReference type="PANTHER" id="PTHR24133">
    <property type="entry name" value="ANKYRIN DOMAIN-CONTAINING"/>
    <property type="match status" value="1"/>
</dbReference>
<accession>A0A6A6HUM5</accession>
<dbReference type="PANTHER" id="PTHR24133:SF40">
    <property type="entry name" value="ANKYRIN REPEAT DOMAIN 44"/>
    <property type="match status" value="1"/>
</dbReference>
<dbReference type="PROSITE" id="PS50297">
    <property type="entry name" value="ANK_REP_REGION"/>
    <property type="match status" value="1"/>
</dbReference>
<evidence type="ECO:0000313" key="3">
    <source>
        <dbReference type="Proteomes" id="UP000800094"/>
    </source>
</evidence>
<gene>
    <name evidence="2" type="ORF">BU26DRAFT_495955</name>
</gene>
<sequence length="306" mass="34814">MMFEIPPPPLPRDGALFYRPPEVELCDDAARNGDLKMVKELVQQLLHSPRPSSETLKPHPGWLYSSITTAIERHDLDMVQFLLDENVTTQDAFLPFEDAVRCRAFEVLELFLQRGSDINKPLHRNEPPVLSIPLCTGDKEMVIWLLDRGADPNARCAWDYTPTSQAMLGAPLDFIDYLFTRGADARRGELLQYAVLRDTPDALDVVRRAVEHGAPVNKVKYEDEPKVFREREPFGLGTPLHRAAEFGRVEIVKYLLKQGADPLKLDNRGKKPRYWADIKGHPAVGIALIHAEDQWSKMRPKEMSNL</sequence>
<reference evidence="2" key="1">
    <citation type="journal article" date="2020" name="Stud. Mycol.">
        <title>101 Dothideomycetes genomes: a test case for predicting lifestyles and emergence of pathogens.</title>
        <authorList>
            <person name="Haridas S."/>
            <person name="Albert R."/>
            <person name="Binder M."/>
            <person name="Bloem J."/>
            <person name="Labutti K."/>
            <person name="Salamov A."/>
            <person name="Andreopoulos B."/>
            <person name="Baker S."/>
            <person name="Barry K."/>
            <person name="Bills G."/>
            <person name="Bluhm B."/>
            <person name="Cannon C."/>
            <person name="Castanera R."/>
            <person name="Culley D."/>
            <person name="Daum C."/>
            <person name="Ezra D."/>
            <person name="Gonzalez J."/>
            <person name="Henrissat B."/>
            <person name="Kuo A."/>
            <person name="Liang C."/>
            <person name="Lipzen A."/>
            <person name="Lutzoni F."/>
            <person name="Magnuson J."/>
            <person name="Mondo S."/>
            <person name="Nolan M."/>
            <person name="Ohm R."/>
            <person name="Pangilinan J."/>
            <person name="Park H.-J."/>
            <person name="Ramirez L."/>
            <person name="Alfaro M."/>
            <person name="Sun H."/>
            <person name="Tritt A."/>
            <person name="Yoshinaga Y."/>
            <person name="Zwiers L.-H."/>
            <person name="Turgeon B."/>
            <person name="Goodwin S."/>
            <person name="Spatafora J."/>
            <person name="Crous P."/>
            <person name="Grigoriev I."/>
        </authorList>
    </citation>
    <scope>NUCLEOTIDE SEQUENCE</scope>
    <source>
        <strain evidence="2">CBS 122368</strain>
    </source>
</reference>
<name>A0A6A6HUM5_9PLEO</name>
<dbReference type="InterPro" id="IPR052391">
    <property type="entry name" value="E3_Ligase-Neurotoxin"/>
</dbReference>
<dbReference type="AlphaFoldDB" id="A0A6A6HUM5"/>
<protein>
    <submittedName>
        <fullName evidence="2">Ankyrin</fullName>
    </submittedName>
</protein>
<dbReference type="RefSeq" id="XP_033676889.1">
    <property type="nucleotide sequence ID" value="XM_033826237.1"/>
</dbReference>
<dbReference type="GeneID" id="54579567"/>
<dbReference type="InterPro" id="IPR036770">
    <property type="entry name" value="Ankyrin_rpt-contain_sf"/>
</dbReference>
<dbReference type="OrthoDB" id="1722345at2759"/>
<dbReference type="SMART" id="SM00248">
    <property type="entry name" value="ANK"/>
    <property type="match status" value="5"/>
</dbReference>
<dbReference type="Pfam" id="PF00023">
    <property type="entry name" value="Ank"/>
    <property type="match status" value="1"/>
</dbReference>
<keyword evidence="1" id="KW-0040">ANK repeat</keyword>
<evidence type="ECO:0000256" key="1">
    <source>
        <dbReference type="PROSITE-ProRule" id="PRU00023"/>
    </source>
</evidence>
<dbReference type="SUPFAM" id="SSF48403">
    <property type="entry name" value="Ankyrin repeat"/>
    <property type="match status" value="1"/>
</dbReference>
<dbReference type="EMBL" id="ML987210">
    <property type="protein sequence ID" value="KAF2241885.1"/>
    <property type="molecule type" value="Genomic_DNA"/>
</dbReference>
<dbReference type="PROSITE" id="PS50088">
    <property type="entry name" value="ANK_REPEAT"/>
    <property type="match status" value="1"/>
</dbReference>
<dbReference type="InterPro" id="IPR002110">
    <property type="entry name" value="Ankyrin_rpt"/>
</dbReference>
<keyword evidence="3" id="KW-1185">Reference proteome</keyword>
<dbReference type="Gene3D" id="1.25.40.20">
    <property type="entry name" value="Ankyrin repeat-containing domain"/>
    <property type="match status" value="2"/>
</dbReference>
<feature type="repeat" description="ANK" evidence="1">
    <location>
        <begin position="238"/>
        <end position="267"/>
    </location>
</feature>
<proteinExistence type="predicted"/>
<dbReference type="Proteomes" id="UP000800094">
    <property type="component" value="Unassembled WGS sequence"/>
</dbReference>